<dbReference type="InterPro" id="IPR051063">
    <property type="entry name" value="PDI"/>
</dbReference>
<dbReference type="GO" id="GO:0034599">
    <property type="term" value="P:cellular response to oxidative stress"/>
    <property type="evidence" value="ECO:0007669"/>
    <property type="project" value="EnsemblFungi"/>
</dbReference>
<dbReference type="Gene3D" id="3.40.30.10">
    <property type="entry name" value="Glutaredoxin"/>
    <property type="match status" value="2"/>
</dbReference>
<dbReference type="Pfam" id="PF00085">
    <property type="entry name" value="Thioredoxin"/>
    <property type="match status" value="2"/>
</dbReference>
<dbReference type="AlphaFoldDB" id="A0A0W4ZMT5"/>
<evidence type="ECO:0000313" key="10">
    <source>
        <dbReference type="EMBL" id="KTW29689.1"/>
    </source>
</evidence>
<dbReference type="InterPro" id="IPR011679">
    <property type="entry name" value="ERp29_C"/>
</dbReference>
<keyword evidence="5" id="KW-0413">Isomerase</keyword>
<evidence type="ECO:0000256" key="8">
    <source>
        <dbReference type="SAM" id="SignalP"/>
    </source>
</evidence>
<keyword evidence="4" id="KW-1015">Disulfide bond</keyword>
<comment type="similarity">
    <text evidence="2">Belongs to the protein disulfide isomerase family.</text>
</comment>
<evidence type="ECO:0000256" key="3">
    <source>
        <dbReference type="ARBA" id="ARBA00012723"/>
    </source>
</evidence>
<feature type="signal peptide" evidence="8">
    <location>
        <begin position="1"/>
        <end position="18"/>
    </location>
</feature>
<evidence type="ECO:0000256" key="5">
    <source>
        <dbReference type="ARBA" id="ARBA00023235"/>
    </source>
</evidence>
<dbReference type="VEuPathDB" id="FungiDB:T552_00897"/>
<evidence type="ECO:0000256" key="2">
    <source>
        <dbReference type="ARBA" id="ARBA00006347"/>
    </source>
</evidence>
<dbReference type="PRINTS" id="PR00421">
    <property type="entry name" value="THIOREDOXIN"/>
</dbReference>
<proteinExistence type="inferred from homology"/>
<gene>
    <name evidence="10" type="ORF">T552_00897</name>
</gene>
<dbReference type="GO" id="GO:0015035">
    <property type="term" value="F:protein-disulfide reductase activity"/>
    <property type="evidence" value="ECO:0007669"/>
    <property type="project" value="EnsemblFungi"/>
</dbReference>
<reference evidence="11" key="1">
    <citation type="journal article" date="2016" name="Nat. Commun.">
        <title>Genome analysis of three Pneumocystis species reveals adaptation mechanisms to life exclusively in mammalian hosts.</title>
        <authorList>
            <person name="Ma L."/>
            <person name="Chen Z."/>
            <person name="Huang D.W."/>
            <person name="Kutty G."/>
            <person name="Ishihara M."/>
            <person name="Wang H."/>
            <person name="Abouelleil A."/>
            <person name="Bishop L."/>
            <person name="Davey E."/>
            <person name="Deng R."/>
            <person name="Deng X."/>
            <person name="Fan L."/>
            <person name="Fantoni G."/>
            <person name="Fitzgerald M."/>
            <person name="Gogineni E."/>
            <person name="Goldberg J.M."/>
            <person name="Handley G."/>
            <person name="Hu X."/>
            <person name="Huber C."/>
            <person name="Jiao X."/>
            <person name="Jones K."/>
            <person name="Levin J.Z."/>
            <person name="Liu Y."/>
            <person name="Macdonald P."/>
            <person name="Melnikov A."/>
            <person name="Raley C."/>
            <person name="Sassi M."/>
            <person name="Sherman B.T."/>
            <person name="Song X."/>
            <person name="Sykes S."/>
            <person name="Tran B."/>
            <person name="Walsh L."/>
            <person name="Xia Y."/>
            <person name="Yang J."/>
            <person name="Young S."/>
            <person name="Zeng Q."/>
            <person name="Zheng X."/>
            <person name="Stephens R."/>
            <person name="Nusbaum C."/>
            <person name="Birren B.W."/>
            <person name="Azadi P."/>
            <person name="Lempicki R.A."/>
            <person name="Cuomo C.A."/>
            <person name="Kovacs J.A."/>
        </authorList>
    </citation>
    <scope>NUCLEOTIDE SEQUENCE [LARGE SCALE GENOMIC DNA]</scope>
    <source>
        <strain evidence="11">B80</strain>
    </source>
</reference>
<dbReference type="GeneID" id="28935695"/>
<sequence length="357" mass="41188">MNFIFFPVFLSILSIIRAKVLELTDETFDNVVGGDRPVLVKFYAPWCTHCKRLEPIYEELSTLYHGKRVLIARVNADIHHELGKRFGIKGFPTIKWFSAKSKNGKLYNSDRSLSSFIDFIEKRTGIRPHGAVSSEKVLELIPETFNEVVLNPEKDVLVDFYAPWCGHCKNLEPIYERVHRCFLSDQHISIVKFNADLYKDFAKDYNIEGFPTLKLFLKGSSGKTILDYNGPNTESAIISFINENTGTFRVPGGDLNTMAGRINEFDTVLEEYKHSNRNDILLKLKELASKSNNNYGLYYVKVLEKVIESADYVENEYKRLEKLLVNVHERKTRDDIQIRKNILTVFKSKSRPISDEL</sequence>
<dbReference type="OrthoDB" id="10264505at2759"/>
<evidence type="ECO:0000313" key="11">
    <source>
        <dbReference type="Proteomes" id="UP000054454"/>
    </source>
</evidence>
<dbReference type="RefSeq" id="XP_018226676.1">
    <property type="nucleotide sequence ID" value="XM_018369493.1"/>
</dbReference>
<evidence type="ECO:0000256" key="1">
    <source>
        <dbReference type="ARBA" id="ARBA00001182"/>
    </source>
</evidence>
<comment type="caution">
    <text evidence="10">The sequence shown here is derived from an EMBL/GenBank/DDBJ whole genome shotgun (WGS) entry which is preliminary data.</text>
</comment>
<dbReference type="Gene3D" id="1.20.1150.12">
    <property type="entry name" value="Endoplasmic reticulum resident protein 29, C-terminal domain"/>
    <property type="match status" value="1"/>
</dbReference>
<keyword evidence="6" id="KW-0676">Redox-active center</keyword>
<feature type="chain" id="PRO_5006933858" description="protein disulfide-isomerase" evidence="8">
    <location>
        <begin position="19"/>
        <end position="357"/>
    </location>
</feature>
<accession>A0A0W4ZMT5</accession>
<feature type="domain" description="Thioredoxin" evidence="9">
    <location>
        <begin position="110"/>
        <end position="246"/>
    </location>
</feature>
<keyword evidence="7" id="KW-0175">Coiled coil</keyword>
<dbReference type="PANTHER" id="PTHR45672">
    <property type="entry name" value="PROTEIN DISULFIDE-ISOMERASE C17H9.14C-RELATED"/>
    <property type="match status" value="1"/>
</dbReference>
<dbReference type="Pfam" id="PF07749">
    <property type="entry name" value="ERp29"/>
    <property type="match status" value="1"/>
</dbReference>
<evidence type="ECO:0000256" key="4">
    <source>
        <dbReference type="ARBA" id="ARBA00023157"/>
    </source>
</evidence>
<feature type="domain" description="Thioredoxin" evidence="9">
    <location>
        <begin position="10"/>
        <end position="106"/>
    </location>
</feature>
<evidence type="ECO:0000256" key="7">
    <source>
        <dbReference type="SAM" id="Coils"/>
    </source>
</evidence>
<dbReference type="InterPro" id="IPR013766">
    <property type="entry name" value="Thioredoxin_domain"/>
</dbReference>
<organism evidence="10 11">
    <name type="scientific">Pneumocystis carinii (strain B80)</name>
    <name type="common">Rat pneumocystis pneumonia agent</name>
    <name type="synonym">Pneumocystis carinii f. sp. carinii</name>
    <dbReference type="NCBI Taxonomy" id="1408658"/>
    <lineage>
        <taxon>Eukaryota</taxon>
        <taxon>Fungi</taxon>
        <taxon>Dikarya</taxon>
        <taxon>Ascomycota</taxon>
        <taxon>Taphrinomycotina</taxon>
        <taxon>Pneumocystomycetes</taxon>
        <taxon>Pneumocystaceae</taxon>
        <taxon>Pneumocystis</taxon>
    </lineage>
</organism>
<dbReference type="SUPFAM" id="SSF47933">
    <property type="entry name" value="ERP29 C domain-like"/>
    <property type="match status" value="1"/>
</dbReference>
<dbReference type="GO" id="GO:0006457">
    <property type="term" value="P:protein folding"/>
    <property type="evidence" value="ECO:0007669"/>
    <property type="project" value="EnsemblFungi"/>
</dbReference>
<dbReference type="InterPro" id="IPR036356">
    <property type="entry name" value="ERp29_C_sf"/>
</dbReference>
<name>A0A0W4ZMT5_PNEC8</name>
<dbReference type="EMBL" id="LFVZ01000004">
    <property type="protein sequence ID" value="KTW29689.1"/>
    <property type="molecule type" value="Genomic_DNA"/>
</dbReference>
<dbReference type="InterPro" id="IPR017937">
    <property type="entry name" value="Thioredoxin_CS"/>
</dbReference>
<protein>
    <recommendedName>
        <fullName evidence="3">protein disulfide-isomerase</fullName>
        <ecNumber evidence="3">5.3.4.1</ecNumber>
    </recommendedName>
</protein>
<evidence type="ECO:0000259" key="9">
    <source>
        <dbReference type="PROSITE" id="PS51352"/>
    </source>
</evidence>
<dbReference type="EC" id="5.3.4.1" evidence="3"/>
<dbReference type="GO" id="GO:0005783">
    <property type="term" value="C:endoplasmic reticulum"/>
    <property type="evidence" value="ECO:0007669"/>
    <property type="project" value="EnsemblFungi"/>
</dbReference>
<dbReference type="PROSITE" id="PS00194">
    <property type="entry name" value="THIOREDOXIN_1"/>
    <property type="match status" value="1"/>
</dbReference>
<dbReference type="InterPro" id="IPR036249">
    <property type="entry name" value="Thioredoxin-like_sf"/>
</dbReference>
<dbReference type="GO" id="GO:0003756">
    <property type="term" value="F:protein disulfide isomerase activity"/>
    <property type="evidence" value="ECO:0007669"/>
    <property type="project" value="UniProtKB-EC"/>
</dbReference>
<evidence type="ECO:0000256" key="6">
    <source>
        <dbReference type="ARBA" id="ARBA00023284"/>
    </source>
</evidence>
<keyword evidence="8" id="KW-0732">Signal</keyword>
<dbReference type="PROSITE" id="PS51352">
    <property type="entry name" value="THIOREDOXIN_2"/>
    <property type="match status" value="2"/>
</dbReference>
<dbReference type="PANTHER" id="PTHR45672:SF11">
    <property type="entry name" value="PROTEIN DISULFIDE-ISOMERASE C17H9.14C"/>
    <property type="match status" value="1"/>
</dbReference>
<comment type="catalytic activity">
    <reaction evidence="1">
        <text>Catalyzes the rearrangement of -S-S- bonds in proteins.</text>
        <dbReference type="EC" id="5.3.4.1"/>
    </reaction>
</comment>
<keyword evidence="11" id="KW-1185">Reference proteome</keyword>
<dbReference type="Proteomes" id="UP000054454">
    <property type="component" value="Unassembled WGS sequence"/>
</dbReference>
<dbReference type="SUPFAM" id="SSF52833">
    <property type="entry name" value="Thioredoxin-like"/>
    <property type="match status" value="2"/>
</dbReference>
<feature type="coiled-coil region" evidence="7">
    <location>
        <begin position="303"/>
        <end position="330"/>
    </location>
</feature>